<evidence type="ECO:0000256" key="3">
    <source>
        <dbReference type="ARBA" id="ARBA00023315"/>
    </source>
</evidence>
<reference evidence="4 5" key="1">
    <citation type="journal article" date="2024" name="Plant J.">
        <title>Genome sequences and population genomics reveal climatic adaptation and genomic divergence between two closely related sweetgum species.</title>
        <authorList>
            <person name="Xu W.Q."/>
            <person name="Ren C.Q."/>
            <person name="Zhang X.Y."/>
            <person name="Comes H.P."/>
            <person name="Liu X.H."/>
            <person name="Li Y.G."/>
            <person name="Kettle C.J."/>
            <person name="Jalonen R."/>
            <person name="Gaisberger H."/>
            <person name="Ma Y.Z."/>
            <person name="Qiu Y.X."/>
        </authorList>
    </citation>
    <scope>NUCLEOTIDE SEQUENCE [LARGE SCALE GENOMIC DNA]</scope>
    <source>
        <strain evidence="4">Hangzhou</strain>
    </source>
</reference>
<evidence type="ECO:0000313" key="5">
    <source>
        <dbReference type="Proteomes" id="UP001415857"/>
    </source>
</evidence>
<name>A0AAP0X3A9_LIQFO</name>
<keyword evidence="2" id="KW-0808">Transferase</keyword>
<evidence type="ECO:0000256" key="2">
    <source>
        <dbReference type="ARBA" id="ARBA00022679"/>
    </source>
</evidence>
<dbReference type="AlphaFoldDB" id="A0AAP0X3A9"/>
<dbReference type="Proteomes" id="UP001415857">
    <property type="component" value="Unassembled WGS sequence"/>
</dbReference>
<dbReference type="Pfam" id="PF02458">
    <property type="entry name" value="Transferase"/>
    <property type="match status" value="1"/>
</dbReference>
<comment type="caution">
    <text evidence="4">The sequence shown here is derived from an EMBL/GenBank/DDBJ whole genome shotgun (WGS) entry which is preliminary data.</text>
</comment>
<evidence type="ECO:0000256" key="1">
    <source>
        <dbReference type="ARBA" id="ARBA00009861"/>
    </source>
</evidence>
<gene>
    <name evidence="4" type="ORF">L1049_019936</name>
</gene>
<protein>
    <submittedName>
        <fullName evidence="4">Uncharacterized protein</fullName>
    </submittedName>
</protein>
<dbReference type="EMBL" id="JBBPBK010000001">
    <property type="protein sequence ID" value="KAK9291984.1"/>
    <property type="molecule type" value="Genomic_DNA"/>
</dbReference>
<dbReference type="GO" id="GO:0016746">
    <property type="term" value="F:acyltransferase activity"/>
    <property type="evidence" value="ECO:0007669"/>
    <property type="project" value="UniProtKB-KW"/>
</dbReference>
<dbReference type="PANTHER" id="PTHR31623:SF79">
    <property type="entry name" value="SALUTARIDINOL 7-O-ACETYLTRANSFERASE"/>
    <property type="match status" value="1"/>
</dbReference>
<evidence type="ECO:0000313" key="4">
    <source>
        <dbReference type="EMBL" id="KAK9291984.1"/>
    </source>
</evidence>
<proteinExistence type="inferred from homology"/>
<dbReference type="Gene3D" id="3.30.559.10">
    <property type="entry name" value="Chloramphenicol acetyltransferase-like domain"/>
    <property type="match status" value="1"/>
</dbReference>
<keyword evidence="5" id="KW-1185">Reference proteome</keyword>
<dbReference type="InterPro" id="IPR023213">
    <property type="entry name" value="CAT-like_dom_sf"/>
</dbReference>
<organism evidence="4 5">
    <name type="scientific">Liquidambar formosana</name>
    <name type="common">Formosan gum</name>
    <dbReference type="NCBI Taxonomy" id="63359"/>
    <lineage>
        <taxon>Eukaryota</taxon>
        <taxon>Viridiplantae</taxon>
        <taxon>Streptophyta</taxon>
        <taxon>Embryophyta</taxon>
        <taxon>Tracheophyta</taxon>
        <taxon>Spermatophyta</taxon>
        <taxon>Magnoliopsida</taxon>
        <taxon>eudicotyledons</taxon>
        <taxon>Gunneridae</taxon>
        <taxon>Pentapetalae</taxon>
        <taxon>Saxifragales</taxon>
        <taxon>Altingiaceae</taxon>
        <taxon>Liquidambar</taxon>
    </lineage>
</organism>
<sequence>MITMKLEIASRETIKPSSPTSHHHETFKLCLLDQLAPPIYVPLVLFYSAADFIGNDAVDHTTISDRLKKSLSKTLSRFYPLCGRMKENASIECNDEGVLYVEARPNVALSDILKNPEISVLEQFLPFDPYRVRLDKEAVITAIQVNVFDCGGIGIGVCILHKIADGATVASFINAWAATASRC</sequence>
<dbReference type="PANTHER" id="PTHR31623">
    <property type="entry name" value="F21J9.9"/>
    <property type="match status" value="1"/>
</dbReference>
<keyword evidence="3" id="KW-0012">Acyltransferase</keyword>
<accession>A0AAP0X3A9</accession>
<comment type="similarity">
    <text evidence="1">Belongs to the plant acyltransferase family.</text>
</comment>